<evidence type="ECO:0000259" key="1">
    <source>
        <dbReference type="Pfam" id="PF04230"/>
    </source>
</evidence>
<accession>A0A7W3NAE6</accession>
<reference evidence="2" key="1">
    <citation type="submission" date="2020-08" db="EMBL/GenBank/DDBJ databases">
        <title>Functional genomics of gut bacteria from endangered species of beetles.</title>
        <authorList>
            <person name="Carlos-Shanley C."/>
        </authorList>
    </citation>
    <scope>NUCLEOTIDE SEQUENCE [LARGE SCALE GENOMIC DNA]</scope>
    <source>
        <strain evidence="2">S00060</strain>
    </source>
</reference>
<organism evidence="2 3">
    <name type="scientific">Priestia aryabhattai</name>
    <name type="common">Bacillus aryabhattai</name>
    <dbReference type="NCBI Taxonomy" id="412384"/>
    <lineage>
        <taxon>Bacteria</taxon>
        <taxon>Bacillati</taxon>
        <taxon>Bacillota</taxon>
        <taxon>Bacilli</taxon>
        <taxon>Bacillales</taxon>
        <taxon>Bacillaceae</taxon>
        <taxon>Priestia</taxon>
    </lineage>
</organism>
<evidence type="ECO:0000313" key="3">
    <source>
        <dbReference type="Proteomes" id="UP000543174"/>
    </source>
</evidence>
<dbReference type="RefSeq" id="WP_182527564.1">
    <property type="nucleotide sequence ID" value="NZ_JACJHT010000002.1"/>
</dbReference>
<dbReference type="PANTHER" id="PTHR36836">
    <property type="entry name" value="COLANIC ACID BIOSYNTHESIS PROTEIN WCAK"/>
    <property type="match status" value="1"/>
</dbReference>
<dbReference type="PANTHER" id="PTHR36836:SF1">
    <property type="entry name" value="COLANIC ACID BIOSYNTHESIS PROTEIN WCAK"/>
    <property type="match status" value="1"/>
</dbReference>
<dbReference type="InterPro" id="IPR007345">
    <property type="entry name" value="Polysacch_pyruvyl_Trfase"/>
</dbReference>
<evidence type="ECO:0000313" key="2">
    <source>
        <dbReference type="EMBL" id="MBA9039375.1"/>
    </source>
</evidence>
<protein>
    <submittedName>
        <fullName evidence="2">Colanic acid/amylovoran biosynthesis protein</fullName>
    </submittedName>
</protein>
<comment type="caution">
    <text evidence="2">The sequence shown here is derived from an EMBL/GenBank/DDBJ whole genome shotgun (WGS) entry which is preliminary data.</text>
</comment>
<dbReference type="Pfam" id="PF04230">
    <property type="entry name" value="PS_pyruv_trans"/>
    <property type="match status" value="1"/>
</dbReference>
<dbReference type="AlphaFoldDB" id="A0A7W3NAE6"/>
<name>A0A7W3NAE6_PRIAR</name>
<feature type="domain" description="Polysaccharide pyruvyl transferase" evidence="1">
    <location>
        <begin position="13"/>
        <end position="337"/>
    </location>
</feature>
<proteinExistence type="predicted"/>
<keyword evidence="3" id="KW-1185">Reference proteome</keyword>
<sequence length="409" mass="47187">MNILIVNAHSSRNKGDAGIILSMIDSIKKNVPTANIKIKTRFPEIDKDTYDVLVRECACNISVDPDESKVTKIISALNMLRRLYSKNQKIDDDYKWADVVVSCGGGFLLSHRFSPALLQHLVQLKIAFDYDKPVVIYAQSIGPFYNNIMQKVSKRILDRVDRIFIRENISQQWLEKIGCNNKNIVVVSDSAFCMNKQQSDYVDQLFLELKANHEGPIIGLTARDWNFPEMEDKSQHRLRYVESMQKVILHFEEKYNAKLLLMPQVLGPNNFNDDRIISREILAGINSKFSQLINYDFNPRELKYFYSKLDMFIGTRMHSNIFALSSYVPTVAINYEHKTRGIMELLELENYVLEINHITSSDLISVAEQCWKNRDSLKNKLQRQIPQVLNSAETPAKYIASLDKNLVHS</sequence>
<dbReference type="EMBL" id="JACJHT010000002">
    <property type="protein sequence ID" value="MBA9039375.1"/>
    <property type="molecule type" value="Genomic_DNA"/>
</dbReference>
<dbReference type="Proteomes" id="UP000543174">
    <property type="component" value="Unassembled WGS sequence"/>
</dbReference>
<gene>
    <name evidence="2" type="ORF">HNP21_002482</name>
</gene>